<evidence type="ECO:0000256" key="1">
    <source>
        <dbReference type="SAM" id="MobiDB-lite"/>
    </source>
</evidence>
<keyword evidence="4" id="KW-1185">Reference proteome</keyword>
<dbReference type="PROSITE" id="PS51549">
    <property type="entry name" value="DM13"/>
    <property type="match status" value="1"/>
</dbReference>
<evidence type="ECO:0000313" key="4">
    <source>
        <dbReference type="Proteomes" id="UP000027093"/>
    </source>
</evidence>
<dbReference type="HOGENOM" id="CLU_089192_1_0_2"/>
<dbReference type="AlphaFoldDB" id="A0A060HML6"/>
<feature type="domain" description="DM13" evidence="2">
    <location>
        <begin position="108"/>
        <end position="208"/>
    </location>
</feature>
<reference evidence="3 4" key="1">
    <citation type="journal article" date="2014" name="Int. J. Syst. Evol. Microbiol.">
        <title>Nitrososphaera viennensis gen. nov., sp. nov., an aerobic and mesophilic, ammonia-oxidizing archaeon from soil and a member of the archaeal phylum Thaumarchaeota.</title>
        <authorList>
            <person name="Stieglmeier M."/>
            <person name="Klingl A."/>
            <person name="Alves R.J."/>
            <person name="Rittmann S.K."/>
            <person name="Melcher M."/>
            <person name="Leisch N."/>
            <person name="Schleper C."/>
        </authorList>
    </citation>
    <scope>NUCLEOTIDE SEQUENCE [LARGE SCALE GENOMIC DNA]</scope>
    <source>
        <strain evidence="3">EN76</strain>
    </source>
</reference>
<dbReference type="KEGG" id="nvn:NVIE_0219"/>
<organism evidence="3 4">
    <name type="scientific">Nitrososphaera viennensis EN76</name>
    <dbReference type="NCBI Taxonomy" id="926571"/>
    <lineage>
        <taxon>Archaea</taxon>
        <taxon>Nitrososphaerota</taxon>
        <taxon>Nitrososphaeria</taxon>
        <taxon>Nitrososphaerales</taxon>
        <taxon>Nitrososphaeraceae</taxon>
        <taxon>Nitrososphaera</taxon>
    </lineage>
</organism>
<accession>A0A060HML6</accession>
<feature type="region of interest" description="Disordered" evidence="1">
    <location>
        <begin position="64"/>
        <end position="92"/>
    </location>
</feature>
<dbReference type="Proteomes" id="UP000027093">
    <property type="component" value="Chromosome"/>
</dbReference>
<gene>
    <name evidence="3" type="ORF">NVIE_0219</name>
</gene>
<dbReference type="STRING" id="926571.NVIE_0219"/>
<name>A0A060HML6_9ARCH</name>
<dbReference type="Pfam" id="PF10517">
    <property type="entry name" value="DM13"/>
    <property type="match status" value="1"/>
</dbReference>
<evidence type="ECO:0000313" key="3">
    <source>
        <dbReference type="EMBL" id="AIC14402.1"/>
    </source>
</evidence>
<protein>
    <recommendedName>
        <fullName evidence="2">DM13 domain-containing protein</fullName>
    </recommendedName>
</protein>
<dbReference type="InterPro" id="IPR019545">
    <property type="entry name" value="DM13_domain"/>
</dbReference>
<dbReference type="EMBL" id="CP007536">
    <property type="protein sequence ID" value="AIC14402.1"/>
    <property type="molecule type" value="Genomic_DNA"/>
</dbReference>
<proteinExistence type="predicted"/>
<evidence type="ECO:0000259" key="2">
    <source>
        <dbReference type="PROSITE" id="PS51549"/>
    </source>
</evidence>
<sequence>MVLIMTAAGLHMNKRVTIAAIVAAAILVPATVYAASPLFITTMIDEPSPIANAGDAMMAEKNEEDAMADDNDRKPDGTMMSKDEAEIDKGSTEDDAMMKDKVLVETGGTFAGAGDGFHNAEGTARVLHLGSGSSVLRLEEFKVTNGPDLYVYLSADKSNADYVSLGRLKASSGNQNYDLPDGIDLSRYDNVIIWCQSFSVYFGGAQLTTTSA</sequence>
<feature type="compositionally biased region" description="Basic and acidic residues" evidence="1">
    <location>
        <begin position="70"/>
        <end position="92"/>
    </location>
</feature>